<keyword evidence="7" id="KW-1185">Reference proteome</keyword>
<feature type="domain" description="ABC toxin N-terminal" evidence="5">
    <location>
        <begin position="1560"/>
        <end position="1691"/>
    </location>
</feature>
<proteinExistence type="predicted"/>
<feature type="domain" description="Neuraminidase-like" evidence="4">
    <location>
        <begin position="1726"/>
        <end position="1842"/>
    </location>
</feature>
<evidence type="ECO:0000313" key="6">
    <source>
        <dbReference type="EMBL" id="MEP0949598.1"/>
    </source>
</evidence>
<name>A0ABV0KA43_9CYAN</name>
<organism evidence="6 7">
    <name type="scientific">Leptolyngbya subtilissima DQ-A4</name>
    <dbReference type="NCBI Taxonomy" id="2933933"/>
    <lineage>
        <taxon>Bacteria</taxon>
        <taxon>Bacillati</taxon>
        <taxon>Cyanobacteriota</taxon>
        <taxon>Cyanophyceae</taxon>
        <taxon>Leptolyngbyales</taxon>
        <taxon>Leptolyngbyaceae</taxon>
        <taxon>Leptolyngbya group</taxon>
        <taxon>Leptolyngbya</taxon>
    </lineage>
</organism>
<dbReference type="RefSeq" id="WP_190707067.1">
    <property type="nucleotide sequence ID" value="NZ_JAMPKX010000013.1"/>
</dbReference>
<feature type="coiled-coil region" evidence="2">
    <location>
        <begin position="25"/>
        <end position="52"/>
    </location>
</feature>
<dbReference type="InterPro" id="IPR046839">
    <property type="entry name" value="ABC_toxin_N"/>
</dbReference>
<dbReference type="Pfam" id="PF03538">
    <property type="entry name" value="VRP1"/>
    <property type="match status" value="1"/>
</dbReference>
<dbReference type="Pfam" id="PF18413">
    <property type="entry name" value="Neuraminidase"/>
    <property type="match status" value="1"/>
</dbReference>
<evidence type="ECO:0000256" key="1">
    <source>
        <dbReference type="ARBA" id="ARBA00023026"/>
    </source>
</evidence>
<evidence type="ECO:0000259" key="4">
    <source>
        <dbReference type="Pfam" id="PF18413"/>
    </source>
</evidence>
<feature type="domain" description="Tc toxin complex TcA C-terminal TcB-binding" evidence="3">
    <location>
        <begin position="2606"/>
        <end position="2886"/>
    </location>
</feature>
<protein>
    <submittedName>
        <fullName evidence="6">Neuraminidase-like domain-containing protein</fullName>
    </submittedName>
</protein>
<dbReference type="Pfam" id="PF20220">
    <property type="entry name" value="ABC_toxin_N"/>
    <property type="match status" value="1"/>
</dbReference>
<dbReference type="Proteomes" id="UP001482513">
    <property type="component" value="Unassembled WGS sequence"/>
</dbReference>
<keyword evidence="2" id="KW-0175">Coiled coil</keyword>
<sequence length="3039" mass="346608">MQPISFPLQFGQQNLEIANLHKGLRLLLDKQIIQLSEQQQSLEEELANEEREQRYGDATAGLILTFQWQTAGLPAEDGRLVDEATARALNEALTQLGAFDQRVVKGKVYLADGSPVVGVIVRAFDRDLRRFESLGETTTDQVGYYEITYTRAQFIQSEKQNADLMITAIEPTPSGIVPLERPLANSPTLIDASADAVIDLVISSDVIPVPSEYERFIRTIEPLLAGTSLVDLREDEEDNPIEGKFQDINFLARETKINSEYIAFLVIAARLARSVDLYPEAFYGLFRQNLPTDLPALLAQGIKAHRQALQVSLQSNIIPAQFGNELENILGRLQALEVQQPTFLIQPELLYSNLTDLENLKSEQSSFVVSKLNQHLQNEIVKAIATTSEAMTTAVKAAVQHVDYQQAQDSLLSTVIQESILPILKRNQALAEEVKSVEKRIAETPSQPVKDLLHLDKSLQENPIFSQDILRVKTQEYARLSELDNESTKTLIAKNLYLDDVTEDVLSGLVSEGVLNEQTKNNLQLTIELGRLTNDNLPLVRALKTENLKTTDFTFWRKADWQQLVTSAQVPAPAGETIESYVDKIVFNIEQTFPSQVLINRILDAQLDTQFNRLDSLSSLLNHNDKLIDGGTPAEMDWQSVDPEMRQTLQTELEKLTTFANHYRHLGVTDLINDKASDLDQKKQAIATRVDLLNVFHANNPNLDLRLVNFLDLQATRIDWEGISETEQPLVRKQLMAYQRVLNLTDTVADSQVLLNRGYDSTLAIATDTEENFVHNSGLPLGKARQTYAKSQENSLYISHQVEMIRDIVQGNFKHFAVANLDPAIVNDLQKVDGFENLFGKQNYCDCEACSSVLSPAAYFVDLMSFIEKHVSKPVFVDTKQTTHPLYLKNRRPDLWTLALSCENTDTLIPYLTIVNEVLENYLKRTLSQDVFGQFSQKSENVSFALPFNLPLEELRLYLSHFGITLHQIYKTLKQSDLTIWRSRLNLSQEEVEVITEPDPANVKYRFDNRESLVDFDVQEFIQLAGISRSQLDELLALRFNPDLNKITVEQKYETGDLQQTSEVLKQLTVDRLDYTHRFIRLWKRTSWSITELDLVLSILAPKQANGTIQSSELSQKLVLELAQLVDIQEALNLTVEELCSMVDHLPTSTAASQTVVSRGDRNFFERLFDTQKLFGVTGTEPLTFHHYSLNKRNSGDTVVDPRTPVLLGGLGISETELLLLFQLLKDEMPFDENGDCTLNPSNIFLLYRHARLARALRLSIEDFITVLRLLFEPSQHVVKTLSQIHKLVQVENWLKSCPFKVSELRFILIGEESTAVKFRVDSSAAGKLMQEVQASSAPNKTEALRTALAILFNLTQDQLTKILQWVRIPERISDVSSLLTLVQQIERVLLLLDNLKFKEKTVAYLTQSASALGIADLKNLTLGTVQSLDFYKNLITLSDEAEQQVQTVLDHYMTSTAFSTGDGSDAAILADLWKQDKSLVESLIKSLSLPNVSIKALGHLWECLKLCQILGINGFSLQTLAKNANYNELIAARDVALGSFSSKYDDEKVRREKLEPYQDRINVKKRDVLCNYIIARRVDLKFQDLRNIYAFFLLDVEMSGCFRTSRLVCAISSLQLYIHRCLVNLEQSDPLLNPRVVNIKVDPTRIPAQQWEWRKNYRVWEANRKVFLYPENYIEPDLRDNKTPIFKELEDELLQQKITQESAETAYKKYVSQFAELARLRIAGSYYHDASRTYYFFSRTSQDPPQYYYRKWINNEVWTPWEKIELGINSDRVSAVVHQGKVYLFWVEIKSKEIVSIQEGTSKSEGFEYSAEFLFSYQNEGKKWLPVQRLAINEKDETVKNLFFGQASKKISPNKSCFLTVNNNKLYLLYYEPNFSANSNKVAARARVDLFNNLIKPPDRIVELGVPNDKLLKLFLLGITVELLTYRGTHFYDEASLDHELIADDQSQGTAIARSTEKQLSSNLHLVSHKPGDFVWTVDDQQYLIRYLNLKILSFQIRRDFIRISTSLSSRLGELLFVEGLETFLSINTQKQAENPFEFQSRNPFELMSLVDEPEHINFKGAYGSYYQELFLHIPFTIANHLNANHKFKEAKWWYERIFDPTANESPDDKKPTDRNWRYLEFRNLTIQKMKDILTDKAVVAQYNEDPFNPHAIARLRLSAYQKAIVMKYIDNLLDWGDHLFAQDTMESINEATMLYVLAYDILGKRPAKLGKCKIEDDRTRTYERISTKGIGDSEFLVELDNSSYSDRVAVQIDKAKLARDLVAGANENILVASRSGATTSENLSTATSNASILVTQPLLASYSTVATVTKHLEEDAKKWETAKPIPMNPALELVKQSISVFCVPPNHNLLGYWDRVEDRLFKIRNCMNISGIRRQLALFQPEIEPMFLVRAKAAGLSLEEFSPHSPLPHYRFSYLIEKAKQFTQTVQSFGSALLSALEKKDVEELTLLRSVHERNVLQLTKDIKKQQIREAQYQYQAMVQTKINVQNRVNHYQDLIVKGLIGCEITQQDSKQTGTTYKRKEGINRTLAAIFYLIPQLGSPFAMKFGGKEQGDSTKAWADWFSSMASVADAISTSAGLEATFQRREQEWKQQLLLAQQEMEQVKQQQLAAEVRQLIAEKDLKIHERNMEQVEELHDFYKNKFTSLGLYNYLSTNLNRLYREAYNIAHDMAKMAENAYKFERDDDTIFIAGDNWHFDRAGLLAGERLLLQLQRMEKIYLEQHKRDYEITQSFSLALLSPSALIDLKQTGSCNFEIPEIMFDLFYPGQFKRLIKSVRLTIPCVTGPYTNVSAKLTLQQSWVRASNKLNTNSLDKNGDQLKVGQGTSISASSAQNDAGMFELNFRDERYLPFEGAGAISAWKLELPSTLRQFNYDTISDVIIHVSYTAKDSVTFRIDVEKQIAATLTSYAKDPGLFRLVSLKHEFPTAFHQLLHSSSATQATEFELTEQYFPYFLIDKTLTLASPVKVYLKPQDKKTVTTPELMKINDVDVNFIKDGKKLQEPNVSLLGNPIRKWTVSARANSLNREEIDDILLLLQYSAS</sequence>
<dbReference type="InterPro" id="IPR041079">
    <property type="entry name" value="Neuraminidase-like"/>
</dbReference>
<reference evidence="6 7" key="1">
    <citation type="submission" date="2022-04" db="EMBL/GenBank/DDBJ databases">
        <title>Positive selection, recombination, and allopatry shape intraspecific diversity of widespread and dominant cyanobacteria.</title>
        <authorList>
            <person name="Wei J."/>
            <person name="Shu W."/>
            <person name="Hu C."/>
        </authorList>
    </citation>
    <scope>NUCLEOTIDE SEQUENCE [LARGE SCALE GENOMIC DNA]</scope>
    <source>
        <strain evidence="6 7">DQ-A4</strain>
    </source>
</reference>
<evidence type="ECO:0000259" key="5">
    <source>
        <dbReference type="Pfam" id="PF20220"/>
    </source>
</evidence>
<accession>A0ABV0KA43</accession>
<dbReference type="EMBL" id="JAMPKX010000013">
    <property type="protein sequence ID" value="MEP0949598.1"/>
    <property type="molecule type" value="Genomic_DNA"/>
</dbReference>
<dbReference type="InterPro" id="IPR040840">
    <property type="entry name" value="TcA_TcB_BD"/>
</dbReference>
<dbReference type="Pfam" id="PF18276">
    <property type="entry name" value="TcA_TcB_BD"/>
    <property type="match status" value="1"/>
</dbReference>
<keyword evidence="1" id="KW-0843">Virulence</keyword>
<evidence type="ECO:0000313" key="7">
    <source>
        <dbReference type="Proteomes" id="UP001482513"/>
    </source>
</evidence>
<gene>
    <name evidence="6" type="ORF">NC992_22155</name>
</gene>
<comment type="caution">
    <text evidence="6">The sequence shown here is derived from an EMBL/GenBank/DDBJ whole genome shotgun (WGS) entry which is preliminary data.</text>
</comment>
<evidence type="ECO:0000259" key="3">
    <source>
        <dbReference type="Pfam" id="PF18276"/>
    </source>
</evidence>
<evidence type="ECO:0000256" key="2">
    <source>
        <dbReference type="SAM" id="Coils"/>
    </source>
</evidence>
<dbReference type="InterPro" id="IPR018003">
    <property type="entry name" value="Insecticidal_toxin/plasmid_vir"/>
</dbReference>
<feature type="coiled-coil region" evidence="2">
    <location>
        <begin position="2587"/>
        <end position="2642"/>
    </location>
</feature>